<name>A0ABP0BET2_9PEZI</name>
<dbReference type="InterPro" id="IPR011057">
    <property type="entry name" value="Mss4-like_sf"/>
</dbReference>
<evidence type="ECO:0000256" key="4">
    <source>
        <dbReference type="SAM" id="MobiDB-lite"/>
    </source>
</evidence>
<dbReference type="Gene3D" id="2.170.150.70">
    <property type="match status" value="2"/>
</dbReference>
<evidence type="ECO:0000259" key="5">
    <source>
        <dbReference type="PROSITE" id="PS51891"/>
    </source>
</evidence>
<evidence type="ECO:0000256" key="3">
    <source>
        <dbReference type="ARBA" id="ARBA00022833"/>
    </source>
</evidence>
<dbReference type="PROSITE" id="PS51891">
    <property type="entry name" value="CENP_V_GFA"/>
    <property type="match status" value="2"/>
</dbReference>
<keyword evidence="3" id="KW-0862">Zinc</keyword>
<keyword evidence="7" id="KW-1185">Reference proteome</keyword>
<proteinExistence type="inferred from homology"/>
<dbReference type="InterPro" id="IPR052355">
    <property type="entry name" value="CENP-V-like"/>
</dbReference>
<gene>
    <name evidence="6" type="ORF">SCUCBS95973_003377</name>
</gene>
<evidence type="ECO:0000256" key="1">
    <source>
        <dbReference type="ARBA" id="ARBA00005495"/>
    </source>
</evidence>
<evidence type="ECO:0000313" key="6">
    <source>
        <dbReference type="EMBL" id="CAK7218107.1"/>
    </source>
</evidence>
<dbReference type="Proteomes" id="UP001642405">
    <property type="component" value="Unassembled WGS sequence"/>
</dbReference>
<accession>A0ABP0BET2</accession>
<protein>
    <recommendedName>
        <fullName evidence="5">CENP-V/GFA domain-containing protein</fullName>
    </recommendedName>
</protein>
<dbReference type="EMBL" id="CAWUHB010000014">
    <property type="protein sequence ID" value="CAK7218107.1"/>
    <property type="molecule type" value="Genomic_DNA"/>
</dbReference>
<feature type="region of interest" description="Disordered" evidence="4">
    <location>
        <begin position="150"/>
        <end position="173"/>
    </location>
</feature>
<comment type="similarity">
    <text evidence="1">Belongs to the Gfa family.</text>
</comment>
<organism evidence="6 7">
    <name type="scientific">Sporothrix curviconia</name>
    <dbReference type="NCBI Taxonomy" id="1260050"/>
    <lineage>
        <taxon>Eukaryota</taxon>
        <taxon>Fungi</taxon>
        <taxon>Dikarya</taxon>
        <taxon>Ascomycota</taxon>
        <taxon>Pezizomycotina</taxon>
        <taxon>Sordariomycetes</taxon>
        <taxon>Sordariomycetidae</taxon>
        <taxon>Ophiostomatales</taxon>
        <taxon>Ophiostomataceae</taxon>
        <taxon>Sporothrix</taxon>
    </lineage>
</organism>
<keyword evidence="2" id="KW-0479">Metal-binding</keyword>
<feature type="domain" description="CENP-V/GFA" evidence="5">
    <location>
        <begin position="177"/>
        <end position="292"/>
    </location>
</feature>
<dbReference type="SUPFAM" id="SSF51316">
    <property type="entry name" value="Mss4-like"/>
    <property type="match status" value="3"/>
</dbReference>
<dbReference type="InterPro" id="IPR006913">
    <property type="entry name" value="CENP-V/GFA"/>
</dbReference>
<sequence length="337" mass="36387">MIYHGNCHCGRYRFDLHVDQHTKATALSLIPTVTCSCTACTKLGCLWHAVGSGQLVDTSLNNKNERKTDIDINNRTVVLDETLPPSPPSPSASPLLQTYRSGLIRYAFCPDCGTGVFGTHVKGPLMGTTLVNLRTLRGLNPFDYAAATLPSSDAAAHPPPAPDSPTGSHGGSHTTPTAGACLCGSVSVELLAPLAGMPLKEDNCSICMRNAWLGACPRRAHVLVRGAAQHTRDYRFGRRRFMGHPFCTTCGAHVFMNVYGPPQDVVDRLPEDKKALVRQNLDVLPVNVRILDRIQQHWGQLQVAQSDDGTAGYEQDVLGIAEHASTVDGKTEGETRI</sequence>
<comment type="caution">
    <text evidence="6">The sequence shown here is derived from an EMBL/GenBank/DDBJ whole genome shotgun (WGS) entry which is preliminary data.</text>
</comment>
<feature type="compositionally biased region" description="Low complexity" evidence="4">
    <location>
        <begin position="164"/>
        <end position="173"/>
    </location>
</feature>
<dbReference type="PANTHER" id="PTHR28620">
    <property type="entry name" value="CENTROMERE PROTEIN V"/>
    <property type="match status" value="1"/>
</dbReference>
<reference evidence="6 7" key="1">
    <citation type="submission" date="2024-01" db="EMBL/GenBank/DDBJ databases">
        <authorList>
            <person name="Allen C."/>
            <person name="Tagirdzhanova G."/>
        </authorList>
    </citation>
    <scope>NUCLEOTIDE SEQUENCE [LARGE SCALE GENOMIC DNA]</scope>
</reference>
<dbReference type="PANTHER" id="PTHR28620:SF1">
    <property type="entry name" value="CENP-V_GFA DOMAIN-CONTAINING PROTEIN"/>
    <property type="match status" value="1"/>
</dbReference>
<feature type="domain" description="CENP-V/GFA" evidence="5">
    <location>
        <begin position="3"/>
        <end position="143"/>
    </location>
</feature>
<evidence type="ECO:0000256" key="2">
    <source>
        <dbReference type="ARBA" id="ARBA00022723"/>
    </source>
</evidence>
<evidence type="ECO:0000313" key="7">
    <source>
        <dbReference type="Proteomes" id="UP001642405"/>
    </source>
</evidence>